<feature type="region of interest" description="Disordered" evidence="5">
    <location>
        <begin position="171"/>
        <end position="203"/>
    </location>
</feature>
<feature type="compositionally biased region" description="Polar residues" evidence="5">
    <location>
        <begin position="82"/>
        <end position="92"/>
    </location>
</feature>
<dbReference type="InterPro" id="IPR013783">
    <property type="entry name" value="Ig-like_fold"/>
</dbReference>
<feature type="compositionally biased region" description="Polar residues" evidence="5">
    <location>
        <begin position="125"/>
        <end position="141"/>
    </location>
</feature>
<evidence type="ECO:0000313" key="8">
    <source>
        <dbReference type="Proteomes" id="UP000694888"/>
    </source>
</evidence>
<evidence type="ECO:0000256" key="3">
    <source>
        <dbReference type="ARBA" id="ARBA00022833"/>
    </source>
</evidence>
<dbReference type="InterPro" id="IPR001841">
    <property type="entry name" value="Znf_RING"/>
</dbReference>
<dbReference type="Proteomes" id="UP000694888">
    <property type="component" value="Unplaced"/>
</dbReference>
<organism evidence="8 9">
    <name type="scientific">Aplysia californica</name>
    <name type="common">California sea hare</name>
    <dbReference type="NCBI Taxonomy" id="6500"/>
    <lineage>
        <taxon>Eukaryota</taxon>
        <taxon>Metazoa</taxon>
        <taxon>Spiralia</taxon>
        <taxon>Lophotrochozoa</taxon>
        <taxon>Mollusca</taxon>
        <taxon>Gastropoda</taxon>
        <taxon>Heterobranchia</taxon>
        <taxon>Euthyneura</taxon>
        <taxon>Tectipleura</taxon>
        <taxon>Aplysiida</taxon>
        <taxon>Aplysioidea</taxon>
        <taxon>Aplysiidae</taxon>
        <taxon>Aplysia</taxon>
    </lineage>
</organism>
<dbReference type="InterPro" id="IPR003961">
    <property type="entry name" value="FN3_dom"/>
</dbReference>
<dbReference type="PROSITE" id="PS50089">
    <property type="entry name" value="ZF_RING_2"/>
    <property type="match status" value="1"/>
</dbReference>
<sequence>MEMIKDLTCPICLEFFAHPIILPCSHVLCRRPCAENLFDVNFIRCPVCRDNCYISGGISSLPRVIALESIIETVRAERKARTTGTSAANHDNPSSHKVSDNTSTNKSPPYFLSTSTSSVSSSVSPDQLSSRSTPELATPSSVIAPPLSQHRLLPPVPTVSLEDMLARTAAYSSNRQRVSPPADFSSERNNSEHSVGNNSTQPLLPLRFEQGTQSENRIQTEDGEQLFRTITRPALPSELANQNLQDCSIAPRSFEQTQIRSSHITRSLVSRPSASCTTFQVPHPDLESVNGIISGADRSVSTTQESCTSVDTGPVKREIQEQLQRLCDAQCQLLLHLTSYKDKADLLQDTLSRRRTNIDSQFDSLVAALEDSRNRFLEHVDEDSKRHQVEIDSVTVATEKLLTSTQELACFAEQILESTQDVMMETAPAILDSLALSVKDCQLCLLAAEPRFRTTMTHRIDLRNEKEILRNIDYLKAPSRPVLQVDKCTRNTDLVALVLAPPPPGDVIECYEITYCSEDQKRLGIEERYYATLSLDAPNPTPSTNNDGQVVVIDNLCRMTHYYFSACALNAEGRSQSSEFVQCMTIGQQETVVPVPVILENQCQTGNTSAVVCCPSTTAVTACQGVAHFLLYRPGGGAGVWHRRELSANEEKHSATRLRPGTEYDFAVMACNSRGECQMSEKVVLETKQ</sequence>
<dbReference type="SMART" id="SM00060">
    <property type="entry name" value="FN3"/>
    <property type="match status" value="2"/>
</dbReference>
<dbReference type="InterPro" id="IPR018957">
    <property type="entry name" value="Znf_C3HC4_RING-type"/>
</dbReference>
<reference evidence="9" key="1">
    <citation type="submission" date="2025-08" db="UniProtKB">
        <authorList>
            <consortium name="RefSeq"/>
        </authorList>
    </citation>
    <scope>IDENTIFICATION</scope>
</reference>
<dbReference type="Gene3D" id="2.60.40.10">
    <property type="entry name" value="Immunoglobulins"/>
    <property type="match status" value="2"/>
</dbReference>
<evidence type="ECO:0000313" key="9">
    <source>
        <dbReference type="RefSeq" id="XP_005109179.3"/>
    </source>
</evidence>
<dbReference type="SUPFAM" id="SSF57850">
    <property type="entry name" value="RING/U-box"/>
    <property type="match status" value="1"/>
</dbReference>
<name>A0ABM0K5G1_APLCA</name>
<feature type="domain" description="RING-type" evidence="6">
    <location>
        <begin position="9"/>
        <end position="49"/>
    </location>
</feature>
<dbReference type="InterPro" id="IPR036116">
    <property type="entry name" value="FN3_sf"/>
</dbReference>
<evidence type="ECO:0000256" key="2">
    <source>
        <dbReference type="ARBA" id="ARBA00022771"/>
    </source>
</evidence>
<dbReference type="Pfam" id="PF00097">
    <property type="entry name" value="zf-C3HC4"/>
    <property type="match status" value="1"/>
</dbReference>
<dbReference type="Gene3D" id="3.30.40.10">
    <property type="entry name" value="Zinc/RING finger domain, C3HC4 (zinc finger)"/>
    <property type="match status" value="1"/>
</dbReference>
<accession>A0ABM0K5G1</accession>
<proteinExistence type="predicted"/>
<protein>
    <submittedName>
        <fullName evidence="9">RING finger domain and kelch repeat-containing protein DDB_G0271372</fullName>
    </submittedName>
</protein>
<dbReference type="SUPFAM" id="SSF49265">
    <property type="entry name" value="Fibronectin type III"/>
    <property type="match status" value="1"/>
</dbReference>
<keyword evidence="8" id="KW-1185">Reference proteome</keyword>
<dbReference type="RefSeq" id="XP_005109179.3">
    <property type="nucleotide sequence ID" value="XM_005109122.3"/>
</dbReference>
<dbReference type="InterPro" id="IPR013083">
    <property type="entry name" value="Znf_RING/FYVE/PHD"/>
</dbReference>
<dbReference type="InterPro" id="IPR050617">
    <property type="entry name" value="E3_ligase_FN3/SPRY"/>
</dbReference>
<evidence type="ECO:0000256" key="5">
    <source>
        <dbReference type="SAM" id="MobiDB-lite"/>
    </source>
</evidence>
<dbReference type="SMART" id="SM00184">
    <property type="entry name" value="RING"/>
    <property type="match status" value="1"/>
</dbReference>
<keyword evidence="2 4" id="KW-0863">Zinc-finger</keyword>
<dbReference type="GeneID" id="101858670"/>
<dbReference type="CDD" id="cd00063">
    <property type="entry name" value="FN3"/>
    <property type="match status" value="1"/>
</dbReference>
<feature type="compositionally biased region" description="Polar residues" evidence="5">
    <location>
        <begin position="192"/>
        <end position="202"/>
    </location>
</feature>
<evidence type="ECO:0000256" key="4">
    <source>
        <dbReference type="PROSITE-ProRule" id="PRU00175"/>
    </source>
</evidence>
<evidence type="ECO:0000259" key="7">
    <source>
        <dbReference type="PROSITE" id="PS50853"/>
    </source>
</evidence>
<feature type="region of interest" description="Disordered" evidence="5">
    <location>
        <begin position="81"/>
        <end position="152"/>
    </location>
</feature>
<feature type="compositionally biased region" description="Low complexity" evidence="5">
    <location>
        <begin position="113"/>
        <end position="124"/>
    </location>
</feature>
<feature type="domain" description="Fibronectin type-III" evidence="7">
    <location>
        <begin position="595"/>
        <end position="689"/>
    </location>
</feature>
<dbReference type="PANTHER" id="PTHR24099">
    <property type="entry name" value="E3 UBIQUITIN-PROTEIN LIGASE TRIM36-RELATED"/>
    <property type="match status" value="1"/>
</dbReference>
<dbReference type="PANTHER" id="PTHR24099:SF6">
    <property type="entry name" value="FIBRONECTIN TYPE III AND SPRY DOMAIN-CONTAINING PROTEIN 2"/>
    <property type="match status" value="1"/>
</dbReference>
<keyword evidence="1" id="KW-0479">Metal-binding</keyword>
<evidence type="ECO:0000259" key="6">
    <source>
        <dbReference type="PROSITE" id="PS50089"/>
    </source>
</evidence>
<evidence type="ECO:0000256" key="1">
    <source>
        <dbReference type="ARBA" id="ARBA00022723"/>
    </source>
</evidence>
<keyword evidence="3" id="KW-0862">Zinc</keyword>
<gene>
    <name evidence="9" type="primary">LOC101858670</name>
</gene>
<dbReference type="PROSITE" id="PS50853">
    <property type="entry name" value="FN3"/>
    <property type="match status" value="1"/>
</dbReference>